<keyword evidence="3" id="KW-0583">PHB biosynthesis</keyword>
<evidence type="ECO:0000313" key="6">
    <source>
        <dbReference type="Proteomes" id="UP000807785"/>
    </source>
</evidence>
<accession>A0A9D7EB50</accession>
<dbReference type="Proteomes" id="UP000807785">
    <property type="component" value="Unassembled WGS sequence"/>
</dbReference>
<gene>
    <name evidence="5" type="ORF">IPH26_16055</name>
</gene>
<protein>
    <recommendedName>
        <fullName evidence="2">Poly(3-hydroxyalkanoate) polymerase subunit PhaE</fullName>
    </recommendedName>
</protein>
<feature type="region of interest" description="Disordered" evidence="4">
    <location>
        <begin position="336"/>
        <end position="360"/>
    </location>
</feature>
<evidence type="ECO:0000256" key="2">
    <source>
        <dbReference type="ARBA" id="ARBA00019066"/>
    </source>
</evidence>
<reference evidence="5" key="1">
    <citation type="submission" date="2020-10" db="EMBL/GenBank/DDBJ databases">
        <title>Connecting structure to function with the recovery of over 1000 high-quality activated sludge metagenome-assembled genomes encoding full-length rRNA genes using long-read sequencing.</title>
        <authorList>
            <person name="Singleton C.M."/>
            <person name="Petriglieri F."/>
            <person name="Kristensen J.M."/>
            <person name="Kirkegaard R.H."/>
            <person name="Michaelsen T.Y."/>
            <person name="Andersen M.H."/>
            <person name="Karst S.M."/>
            <person name="Dueholm M.S."/>
            <person name="Nielsen P.H."/>
            <person name="Albertsen M."/>
        </authorList>
    </citation>
    <scope>NUCLEOTIDE SEQUENCE</scope>
    <source>
        <strain evidence="5">Bjer_18-Q3-R1-45_BAT3C.347</strain>
    </source>
</reference>
<evidence type="ECO:0000313" key="5">
    <source>
        <dbReference type="EMBL" id="MBK6974387.1"/>
    </source>
</evidence>
<evidence type="ECO:0000256" key="4">
    <source>
        <dbReference type="SAM" id="MobiDB-lite"/>
    </source>
</evidence>
<dbReference type="GO" id="GO:0042619">
    <property type="term" value="P:poly-hydroxybutyrate biosynthetic process"/>
    <property type="evidence" value="ECO:0007669"/>
    <property type="project" value="UniProtKB-KW"/>
</dbReference>
<comment type="caution">
    <text evidence="5">The sequence shown here is derived from an EMBL/GenBank/DDBJ whole genome shotgun (WGS) entry which is preliminary data.</text>
</comment>
<name>A0A9D7EB50_9PROT</name>
<dbReference type="EMBL" id="JADJEV010000004">
    <property type="protein sequence ID" value="MBK6974387.1"/>
    <property type="molecule type" value="Genomic_DNA"/>
</dbReference>
<evidence type="ECO:0000256" key="3">
    <source>
        <dbReference type="ARBA" id="ARBA00022752"/>
    </source>
</evidence>
<dbReference type="AlphaFoldDB" id="A0A9D7EB50"/>
<sequence>MNPTDQIGAAVGSWTDAQKRLWEGWMGMFNKATELGSAGPESAGWLRETTEAMGKGSSEAARDLLDKMLSSQSSMTQATDFFLKAWKVVSPSFEAGKDWRVDLQDFSKQWSEQMSTALERGSGMANDISEFSRSLGKDWPPAILPWLAFMEKAGAAGHVGEATLGGTANLSRLLAMESELFPFMSGLAQMPRAGLTREKNAKLLALMDAIVDTRRTNLKFQTAMAQGMAKAVEATIDRLGELKAKGEQINSVRGLMKLWFTSADGTLMHVFNSPEFLAIQNEMTTANNEYRIRQRALLEDVFQSLDIPTRSEIDDAYKIIHDLKMEVRALKKAINSGGSTAAATPAKSSARSGSGKSKKT</sequence>
<evidence type="ECO:0000256" key="1">
    <source>
        <dbReference type="ARBA" id="ARBA00004683"/>
    </source>
</evidence>
<proteinExistence type="predicted"/>
<organism evidence="5 6">
    <name type="scientific">Candidatus Methylophosphatis roskildensis</name>
    <dbReference type="NCBI Taxonomy" id="2899263"/>
    <lineage>
        <taxon>Bacteria</taxon>
        <taxon>Pseudomonadati</taxon>
        <taxon>Pseudomonadota</taxon>
        <taxon>Betaproteobacteria</taxon>
        <taxon>Nitrosomonadales</taxon>
        <taxon>Sterolibacteriaceae</taxon>
        <taxon>Candidatus Methylophosphatis</taxon>
    </lineage>
</organism>
<dbReference type="Pfam" id="PF09712">
    <property type="entry name" value="PHA_synth_III_E"/>
    <property type="match status" value="1"/>
</dbReference>
<dbReference type="InterPro" id="IPR010123">
    <property type="entry name" value="PHA_synth_III_E"/>
</dbReference>
<comment type="pathway">
    <text evidence="1">Biopolymer metabolism; poly-(R)-3-hydroxybutanoate biosynthesis.</text>
</comment>